<dbReference type="Gramene" id="PHT76077">
    <property type="protein sequence ID" value="PHT76077"/>
    <property type="gene ID" value="T459_19599"/>
</dbReference>
<dbReference type="EMBL" id="AYRZ02000007">
    <property type="protein sequence ID" value="PHT76077.1"/>
    <property type="molecule type" value="Genomic_DNA"/>
</dbReference>
<reference evidence="1 2" key="1">
    <citation type="journal article" date="2014" name="Nat. Genet.">
        <title>Genome sequence of the hot pepper provides insights into the evolution of pungency in Capsicum species.</title>
        <authorList>
            <person name="Kim S."/>
            <person name="Park M."/>
            <person name="Yeom S.I."/>
            <person name="Kim Y.M."/>
            <person name="Lee J.M."/>
            <person name="Lee H.A."/>
            <person name="Seo E."/>
            <person name="Choi J."/>
            <person name="Cheong K."/>
            <person name="Kim K.T."/>
            <person name="Jung K."/>
            <person name="Lee G.W."/>
            <person name="Oh S.K."/>
            <person name="Bae C."/>
            <person name="Kim S.B."/>
            <person name="Lee H.Y."/>
            <person name="Kim S.Y."/>
            <person name="Kim M.S."/>
            <person name="Kang B.C."/>
            <person name="Jo Y.D."/>
            <person name="Yang H.B."/>
            <person name="Jeong H.J."/>
            <person name="Kang W.H."/>
            <person name="Kwon J.K."/>
            <person name="Shin C."/>
            <person name="Lim J.Y."/>
            <person name="Park J.H."/>
            <person name="Huh J.H."/>
            <person name="Kim J.S."/>
            <person name="Kim B.D."/>
            <person name="Cohen O."/>
            <person name="Paran I."/>
            <person name="Suh M.C."/>
            <person name="Lee S.B."/>
            <person name="Kim Y.K."/>
            <person name="Shin Y."/>
            <person name="Noh S.J."/>
            <person name="Park J."/>
            <person name="Seo Y.S."/>
            <person name="Kwon S.Y."/>
            <person name="Kim H.A."/>
            <person name="Park J.M."/>
            <person name="Kim H.J."/>
            <person name="Choi S.B."/>
            <person name="Bosland P.W."/>
            <person name="Reeves G."/>
            <person name="Jo S.H."/>
            <person name="Lee B.W."/>
            <person name="Cho H.T."/>
            <person name="Choi H.S."/>
            <person name="Lee M.S."/>
            <person name="Yu Y."/>
            <person name="Do Choi Y."/>
            <person name="Park B.S."/>
            <person name="van Deynze A."/>
            <person name="Ashrafi H."/>
            <person name="Hill T."/>
            <person name="Kim W.T."/>
            <person name="Pai H.S."/>
            <person name="Ahn H.K."/>
            <person name="Yeam I."/>
            <person name="Giovannoni J.J."/>
            <person name="Rose J.K."/>
            <person name="Sorensen I."/>
            <person name="Lee S.J."/>
            <person name="Kim R.W."/>
            <person name="Choi I.Y."/>
            <person name="Choi B.S."/>
            <person name="Lim J.S."/>
            <person name="Lee Y.H."/>
            <person name="Choi D."/>
        </authorList>
    </citation>
    <scope>NUCLEOTIDE SEQUENCE [LARGE SCALE GENOMIC DNA]</scope>
    <source>
        <strain evidence="2">cv. CM334</strain>
    </source>
</reference>
<accession>A0A2G2Z231</accession>
<name>A0A2G2Z231_CAPAN</name>
<proteinExistence type="predicted"/>
<comment type="caution">
    <text evidence="1">The sequence shown here is derived from an EMBL/GenBank/DDBJ whole genome shotgun (WGS) entry which is preliminary data.</text>
</comment>
<dbReference type="AlphaFoldDB" id="A0A2G2Z231"/>
<sequence length="73" mass="8494">MDTRILSTDLDIYSLFYRMLNSKEVEVFVEHTYEDQWSYDVVDYKGEPILHGDEGLVDADVKEKVDESNATSE</sequence>
<evidence type="ECO:0000313" key="1">
    <source>
        <dbReference type="EMBL" id="PHT76077.1"/>
    </source>
</evidence>
<evidence type="ECO:0000313" key="2">
    <source>
        <dbReference type="Proteomes" id="UP000222542"/>
    </source>
</evidence>
<protein>
    <submittedName>
        <fullName evidence="1">Uncharacterized protein</fullName>
    </submittedName>
</protein>
<gene>
    <name evidence="1" type="ORF">T459_19599</name>
</gene>
<reference evidence="1 2" key="2">
    <citation type="journal article" date="2017" name="Genome Biol.">
        <title>New reference genome sequences of hot pepper reveal the massive evolution of plant disease-resistance genes by retroduplication.</title>
        <authorList>
            <person name="Kim S."/>
            <person name="Park J."/>
            <person name="Yeom S.I."/>
            <person name="Kim Y.M."/>
            <person name="Seo E."/>
            <person name="Kim K.T."/>
            <person name="Kim M.S."/>
            <person name="Lee J.M."/>
            <person name="Cheong K."/>
            <person name="Shin H.S."/>
            <person name="Kim S.B."/>
            <person name="Han K."/>
            <person name="Lee J."/>
            <person name="Park M."/>
            <person name="Lee H.A."/>
            <person name="Lee H.Y."/>
            <person name="Lee Y."/>
            <person name="Oh S."/>
            <person name="Lee J.H."/>
            <person name="Choi E."/>
            <person name="Choi E."/>
            <person name="Lee S.E."/>
            <person name="Jeon J."/>
            <person name="Kim H."/>
            <person name="Choi G."/>
            <person name="Song H."/>
            <person name="Lee J."/>
            <person name="Lee S.C."/>
            <person name="Kwon J.K."/>
            <person name="Lee H.Y."/>
            <person name="Koo N."/>
            <person name="Hong Y."/>
            <person name="Kim R.W."/>
            <person name="Kang W.H."/>
            <person name="Huh J.H."/>
            <person name="Kang B.C."/>
            <person name="Yang T.J."/>
            <person name="Lee Y.H."/>
            <person name="Bennetzen J.L."/>
            <person name="Choi D."/>
        </authorList>
    </citation>
    <scope>NUCLEOTIDE SEQUENCE [LARGE SCALE GENOMIC DNA]</scope>
    <source>
        <strain evidence="2">cv. CM334</strain>
    </source>
</reference>
<organism evidence="1 2">
    <name type="scientific">Capsicum annuum</name>
    <name type="common">Capsicum pepper</name>
    <dbReference type="NCBI Taxonomy" id="4072"/>
    <lineage>
        <taxon>Eukaryota</taxon>
        <taxon>Viridiplantae</taxon>
        <taxon>Streptophyta</taxon>
        <taxon>Embryophyta</taxon>
        <taxon>Tracheophyta</taxon>
        <taxon>Spermatophyta</taxon>
        <taxon>Magnoliopsida</taxon>
        <taxon>eudicotyledons</taxon>
        <taxon>Gunneridae</taxon>
        <taxon>Pentapetalae</taxon>
        <taxon>asterids</taxon>
        <taxon>lamiids</taxon>
        <taxon>Solanales</taxon>
        <taxon>Solanaceae</taxon>
        <taxon>Solanoideae</taxon>
        <taxon>Capsiceae</taxon>
        <taxon>Capsicum</taxon>
    </lineage>
</organism>
<keyword evidence="2" id="KW-1185">Reference proteome</keyword>
<dbReference type="Proteomes" id="UP000222542">
    <property type="component" value="Unassembled WGS sequence"/>
</dbReference>